<feature type="region of interest" description="Disordered" evidence="1">
    <location>
        <begin position="725"/>
        <end position="751"/>
    </location>
</feature>
<keyword evidence="2" id="KW-1133">Transmembrane helix</keyword>
<comment type="caution">
    <text evidence="5">The sequence shown here is derived from an EMBL/GenBank/DDBJ whole genome shotgun (WGS) entry which is preliminary data.</text>
</comment>
<feature type="domain" description="Tag1 C-terminal" evidence="3">
    <location>
        <begin position="462"/>
        <end position="576"/>
    </location>
</feature>
<dbReference type="AlphaFoldDB" id="A0A9P8LI52"/>
<feature type="compositionally biased region" description="Polar residues" evidence="1">
    <location>
        <begin position="36"/>
        <end position="46"/>
    </location>
</feature>
<evidence type="ECO:0000259" key="3">
    <source>
        <dbReference type="Pfam" id="PF22786"/>
    </source>
</evidence>
<dbReference type="PANTHER" id="PTHR35895">
    <property type="entry name" value="CHROMOSOME 16, WHOLE GENOME SHOTGUN SEQUENCE"/>
    <property type="match status" value="1"/>
</dbReference>
<dbReference type="Pfam" id="PF22786">
    <property type="entry name" value="Tag1_C"/>
    <property type="match status" value="1"/>
</dbReference>
<keyword evidence="2" id="KW-0472">Membrane</keyword>
<name>A0A9P8LI52_9PEZI</name>
<proteinExistence type="predicted"/>
<accession>A0A9P8LI52</accession>
<gene>
    <name evidence="5" type="ORF">GP486_000764</name>
</gene>
<feature type="compositionally biased region" description="Acidic residues" evidence="1">
    <location>
        <begin position="735"/>
        <end position="745"/>
    </location>
</feature>
<dbReference type="InterPro" id="IPR059065">
    <property type="entry name" value="Ig_Tag1-like_4th"/>
</dbReference>
<evidence type="ECO:0000256" key="2">
    <source>
        <dbReference type="SAM" id="Phobius"/>
    </source>
</evidence>
<dbReference type="Pfam" id="PF26150">
    <property type="entry name" value="LEA-2_4"/>
    <property type="match status" value="1"/>
</dbReference>
<keyword evidence="6" id="KW-1185">Reference proteome</keyword>
<reference evidence="5" key="1">
    <citation type="submission" date="2021-03" db="EMBL/GenBank/DDBJ databases">
        <title>Comparative genomics and phylogenomic investigation of the class Geoglossomycetes provide insights into ecological specialization and systematics.</title>
        <authorList>
            <person name="Melie T."/>
            <person name="Pirro S."/>
            <person name="Miller A.N."/>
            <person name="Quandt A."/>
        </authorList>
    </citation>
    <scope>NUCLEOTIDE SEQUENCE</scope>
    <source>
        <strain evidence="5">CAQ_001_2017</strain>
    </source>
</reference>
<feature type="domain" description="Tag1-like fourth Ig-like" evidence="4">
    <location>
        <begin position="587"/>
        <end position="711"/>
    </location>
</feature>
<dbReference type="Pfam" id="PF26174">
    <property type="entry name" value="LEA-2_1"/>
    <property type="match status" value="1"/>
</dbReference>
<dbReference type="InterPro" id="IPR055011">
    <property type="entry name" value="Tag1_C"/>
</dbReference>
<evidence type="ECO:0000256" key="1">
    <source>
        <dbReference type="SAM" id="MobiDB-lite"/>
    </source>
</evidence>
<organism evidence="5 6">
    <name type="scientific">Trichoglossum hirsutum</name>
    <dbReference type="NCBI Taxonomy" id="265104"/>
    <lineage>
        <taxon>Eukaryota</taxon>
        <taxon>Fungi</taxon>
        <taxon>Dikarya</taxon>
        <taxon>Ascomycota</taxon>
        <taxon>Pezizomycotina</taxon>
        <taxon>Geoglossomycetes</taxon>
        <taxon>Geoglossales</taxon>
        <taxon>Geoglossaceae</taxon>
        <taxon>Trichoglossum</taxon>
    </lineage>
</organism>
<feature type="region of interest" description="Disordered" evidence="1">
    <location>
        <begin position="1"/>
        <end position="46"/>
    </location>
</feature>
<evidence type="ECO:0000259" key="4">
    <source>
        <dbReference type="Pfam" id="PF26150"/>
    </source>
</evidence>
<protein>
    <recommendedName>
        <fullName evidence="7">Pre-rRNA processing protein</fullName>
    </recommendedName>
</protein>
<sequence>MSSDPTSPLLRPPRRASRSTETTPLLSREEDHEQDNGAQSQGESPSSAASWLHSLLERLRGGTSAKRLGPGRWPSVVALILLVVVVFTIMGLGFFAPAVIEQYAKEATVFEPTKLSIDSFTETGVRARVQGTFMLDASRVEANAVRNLGRVGTWVARKIETRESKVRVYLSDYEDALLGTATIPGFVVGIRNGQATSVDIVAHVEPGDINGIRKIANDWVEGKLKQLRLQGKADVALKSGIFPLGTQAISETLIFEGQDRPVSPSYNVTRLNFTEIQLPGHQRGMAAGVCLSLTNSHTVQFIVPSLGFYILVPSCSPTDPYILLAEVTTEKIDVKPQADVQVKVGGIVREIPDVLTKACPDSHSSPLDLILGGYLHGNDTTIYVRGTNSSLPDTPGWLSNLLGSITVPVPFPGHTLGNLIRNFTLANVHFTLPDPEAEPGTPEAQPKLSAIAKVLVALPKEMDFPLNVSRVRANAEVYYQGQKLGYLDLKKWQKANSTRANARGNKISELRIEAKVDDAPLHITDDDVFTEVVQALIFGGKGALLDIKANVDAKVGAAFGKLAIKGIPAKGKVMVKPISKGFGSFSPKVGSLKILDTTKTTFTLQAKVNFTNPTEYSAVVPYVDLRIINNSTVLGHATAKNVSVSPGDNDNILVEAVWDPLTPGGKKGQGLGREFLSQYISGVSILMESEGQNTTLTIKAHNGTFPSQPSLGAALSSLEIELPTPRLKAPKIPGDDDGDDGDGEDDGPHFIKDATVLPTLIDFLRES</sequence>
<dbReference type="GO" id="GO:0000329">
    <property type="term" value="C:fungal-type vacuole membrane"/>
    <property type="evidence" value="ECO:0007669"/>
    <property type="project" value="InterPro"/>
</dbReference>
<feature type="transmembrane region" description="Helical" evidence="2">
    <location>
        <begin position="76"/>
        <end position="100"/>
    </location>
</feature>
<dbReference type="InterPro" id="IPR046368">
    <property type="entry name" value="Tag1"/>
</dbReference>
<dbReference type="Proteomes" id="UP000750711">
    <property type="component" value="Unassembled WGS sequence"/>
</dbReference>
<evidence type="ECO:0008006" key="7">
    <source>
        <dbReference type="Google" id="ProtNLM"/>
    </source>
</evidence>
<evidence type="ECO:0000313" key="5">
    <source>
        <dbReference type="EMBL" id="KAH0565841.1"/>
    </source>
</evidence>
<keyword evidence="2" id="KW-0812">Transmembrane</keyword>
<dbReference type="EMBL" id="JAGHQM010000056">
    <property type="protein sequence ID" value="KAH0565841.1"/>
    <property type="molecule type" value="Genomic_DNA"/>
</dbReference>
<dbReference type="PANTHER" id="PTHR35895:SF3">
    <property type="entry name" value="PRE-RRNA PROCESSING PROTEIN"/>
    <property type="match status" value="1"/>
</dbReference>
<evidence type="ECO:0000313" key="6">
    <source>
        <dbReference type="Proteomes" id="UP000750711"/>
    </source>
</evidence>